<dbReference type="InterPro" id="IPR036206">
    <property type="entry name" value="ThiamineP_synth_sf"/>
</dbReference>
<sequence>MQMEREIDAYSYQCGVMDAFCEMVHAGVKRIALSHPCPTREERDSYLPVAEELCRKYGVRCFLENGGLVTDLFPRALNEGSYNLVFYRREEDIAAYRAIGEEKARLLAGGAYRGAARERLAVDFGRLLGYREDDIARLLAENGDREP</sequence>
<proteinExistence type="predicted"/>
<reference evidence="1 2" key="1">
    <citation type="journal article" date="2019" name="Nat. Med.">
        <title>A library of human gut bacterial isolates paired with longitudinal multiomics data enables mechanistic microbiome research.</title>
        <authorList>
            <person name="Poyet M."/>
            <person name="Groussin M."/>
            <person name="Gibbons S.M."/>
            <person name="Avila-Pacheco J."/>
            <person name="Jiang X."/>
            <person name="Kearney S.M."/>
            <person name="Perrotta A.R."/>
            <person name="Berdy B."/>
            <person name="Zhao S."/>
            <person name="Lieberman T.D."/>
            <person name="Swanson P.K."/>
            <person name="Smith M."/>
            <person name="Roesemann S."/>
            <person name="Alexander J.E."/>
            <person name="Rich S.A."/>
            <person name="Livny J."/>
            <person name="Vlamakis H."/>
            <person name="Clish C."/>
            <person name="Bullock K."/>
            <person name="Deik A."/>
            <person name="Scott J."/>
            <person name="Pierce K.A."/>
            <person name="Xavier R.J."/>
            <person name="Alm E.J."/>
        </authorList>
    </citation>
    <scope>NUCLEOTIDE SEQUENCE [LARGE SCALE GENOMIC DNA]</scope>
    <source>
        <strain evidence="1 2">BIOML-A2</strain>
    </source>
</reference>
<organism evidence="1 2">
    <name type="scientific">Bittarella massiliensis</name>
    <name type="common">ex Durand et al. 2017</name>
    <dbReference type="NCBI Taxonomy" id="1720313"/>
    <lineage>
        <taxon>Bacteria</taxon>
        <taxon>Bacillati</taxon>
        <taxon>Bacillota</taxon>
        <taxon>Clostridia</taxon>
        <taxon>Eubacteriales</taxon>
        <taxon>Oscillospiraceae</taxon>
        <taxon>Bittarella (ex Durand et al. 2017)</taxon>
    </lineage>
</organism>
<gene>
    <name evidence="1" type="ORF">GT747_05070</name>
</gene>
<evidence type="ECO:0008006" key="3">
    <source>
        <dbReference type="Google" id="ProtNLM"/>
    </source>
</evidence>
<comment type="caution">
    <text evidence="1">The sequence shown here is derived from an EMBL/GenBank/DDBJ whole genome shotgun (WGS) entry which is preliminary data.</text>
</comment>
<dbReference type="SUPFAM" id="SSF51391">
    <property type="entry name" value="Thiamin phosphate synthase"/>
    <property type="match status" value="1"/>
</dbReference>
<evidence type="ECO:0000313" key="2">
    <source>
        <dbReference type="Proteomes" id="UP000474718"/>
    </source>
</evidence>
<protein>
    <recommendedName>
        <fullName evidence="3">PHP domain-containing protein</fullName>
    </recommendedName>
</protein>
<evidence type="ECO:0000313" key="1">
    <source>
        <dbReference type="EMBL" id="MZL69140.1"/>
    </source>
</evidence>
<keyword evidence="2" id="KW-1185">Reference proteome</keyword>
<name>A0ABW9WVB3_9FIRM</name>
<dbReference type="Proteomes" id="UP000474718">
    <property type="component" value="Unassembled WGS sequence"/>
</dbReference>
<dbReference type="EMBL" id="WWVX01000002">
    <property type="protein sequence ID" value="MZL69140.1"/>
    <property type="molecule type" value="Genomic_DNA"/>
</dbReference>
<accession>A0ABW9WVB3</accession>